<feature type="domain" description="Peptidase M28" evidence="1">
    <location>
        <begin position="252"/>
        <end position="454"/>
    </location>
</feature>
<reference evidence="2" key="2">
    <citation type="journal article" date="2021" name="PeerJ">
        <title>Extensive microbial diversity within the chicken gut microbiome revealed by metagenomics and culture.</title>
        <authorList>
            <person name="Gilroy R."/>
            <person name="Ravi A."/>
            <person name="Getino M."/>
            <person name="Pursley I."/>
            <person name="Horton D.L."/>
            <person name="Alikhan N.F."/>
            <person name="Baker D."/>
            <person name="Gharbi K."/>
            <person name="Hall N."/>
            <person name="Watson M."/>
            <person name="Adriaenssens E.M."/>
            <person name="Foster-Nyarko E."/>
            <person name="Jarju S."/>
            <person name="Secka A."/>
            <person name="Antonio M."/>
            <person name="Oren A."/>
            <person name="Chaudhuri R.R."/>
            <person name="La Ragione R."/>
            <person name="Hildebrand F."/>
            <person name="Pallen M.J."/>
        </authorList>
    </citation>
    <scope>NUCLEOTIDE SEQUENCE</scope>
    <source>
        <strain evidence="2">CHK191-8634</strain>
    </source>
</reference>
<reference evidence="2" key="1">
    <citation type="submission" date="2020-10" db="EMBL/GenBank/DDBJ databases">
        <authorList>
            <person name="Gilroy R."/>
        </authorList>
    </citation>
    <scope>NUCLEOTIDE SEQUENCE</scope>
    <source>
        <strain evidence="2">CHK191-8634</strain>
    </source>
</reference>
<dbReference type="InterPro" id="IPR045175">
    <property type="entry name" value="M28_fam"/>
</dbReference>
<protein>
    <submittedName>
        <fullName evidence="2">DUF4910 domain-containing protein</fullName>
    </submittedName>
</protein>
<dbReference type="Proteomes" id="UP000824073">
    <property type="component" value="Unassembled WGS sequence"/>
</dbReference>
<dbReference type="EMBL" id="DVMR01000034">
    <property type="protein sequence ID" value="HIU43407.1"/>
    <property type="molecule type" value="Genomic_DNA"/>
</dbReference>
<evidence type="ECO:0000313" key="2">
    <source>
        <dbReference type="EMBL" id="HIU43407.1"/>
    </source>
</evidence>
<proteinExistence type="predicted"/>
<dbReference type="Gene3D" id="3.40.630.10">
    <property type="entry name" value="Zn peptidases"/>
    <property type="match status" value="1"/>
</dbReference>
<dbReference type="Pfam" id="PF04389">
    <property type="entry name" value="Peptidase_M28"/>
    <property type="match status" value="1"/>
</dbReference>
<organism evidence="2 3">
    <name type="scientific">Candidatus Ventrousia excrementavium</name>
    <dbReference type="NCBI Taxonomy" id="2840961"/>
    <lineage>
        <taxon>Bacteria</taxon>
        <taxon>Bacillati</taxon>
        <taxon>Bacillota</taxon>
        <taxon>Clostridia</taxon>
        <taxon>Eubacteriales</taxon>
        <taxon>Clostridiaceae</taxon>
        <taxon>Clostridiaceae incertae sedis</taxon>
        <taxon>Candidatus Ventrousia</taxon>
    </lineage>
</organism>
<sequence length="664" mass="73392">MKEINALLKQTLSPARAMDHIRHITLHHRIQASPGFRDAAEYCQRALQAAGLDSHILSYPADGEHRYLEELIMREWGCKAARLELCVPHTEPLCDFAADPMCIAQRSAPADFREKGLEIVCLPFGATRESCQDVDLEGKLVLIDAMFRDGLRWMFEEKKAAGVITDRVQHDEGVRSRQELYDCRMYHSFPFSDVNEREVGGFAFVLTPRQGDKLRKLCADMAAEHEKDPSKPARPVAKGFIETEFYSGALENVLCTIPGESDECILLTAHLCHPQACANDNASGCGAAMELMRALGDLIAAGRLPRPRRTIRLLLVPEMAGTNAYLHTLGEGRKKLIAGVNLDMVGARQDGTAGPVIAFRTPEASASLVSDLASLAVEAAADDYPAVFSDTDRVGTHLYAVRRFSGGSDHQILSDPLIGVPCVSFTQWPDLFYHTSGDTVERIDPTLVATTARIAGCIIWTLANMTEADLDPLLSHACENYIAALRRESDIWKQKNEPARALSRRLALTEEAAARALDGLRRLFPGELSAPVQALLSDERAKLSVLREQALRRALALAGMHRDEPSITPVSNHPKLTRTFVGDADSKRIDQLFEESGSSALIEQHKKSEALESYINYWTCGLFDFEEIAERALWECGSGDRDFVGQYLRLLNRAGLVKPVGETK</sequence>
<dbReference type="PANTHER" id="PTHR12147:SF26">
    <property type="entry name" value="PEPTIDASE M28 DOMAIN-CONTAINING PROTEIN"/>
    <property type="match status" value="1"/>
</dbReference>
<dbReference type="GO" id="GO:0008235">
    <property type="term" value="F:metalloexopeptidase activity"/>
    <property type="evidence" value="ECO:0007669"/>
    <property type="project" value="InterPro"/>
</dbReference>
<gene>
    <name evidence="2" type="ORF">IAB67_03820</name>
</gene>
<evidence type="ECO:0000313" key="3">
    <source>
        <dbReference type="Proteomes" id="UP000824073"/>
    </source>
</evidence>
<dbReference type="PANTHER" id="PTHR12147">
    <property type="entry name" value="METALLOPEPTIDASE M28 FAMILY MEMBER"/>
    <property type="match status" value="1"/>
</dbReference>
<evidence type="ECO:0000259" key="1">
    <source>
        <dbReference type="Pfam" id="PF04389"/>
    </source>
</evidence>
<comment type="caution">
    <text evidence="2">The sequence shown here is derived from an EMBL/GenBank/DDBJ whole genome shotgun (WGS) entry which is preliminary data.</text>
</comment>
<dbReference type="InterPro" id="IPR007484">
    <property type="entry name" value="Peptidase_M28"/>
</dbReference>
<dbReference type="GO" id="GO:0006508">
    <property type="term" value="P:proteolysis"/>
    <property type="evidence" value="ECO:0007669"/>
    <property type="project" value="InterPro"/>
</dbReference>
<accession>A0A9D1LLJ9</accession>
<dbReference type="AlphaFoldDB" id="A0A9D1LLJ9"/>
<name>A0A9D1LLJ9_9CLOT</name>
<dbReference type="SUPFAM" id="SSF53187">
    <property type="entry name" value="Zn-dependent exopeptidases"/>
    <property type="match status" value="1"/>
</dbReference>